<feature type="transmembrane region" description="Helical" evidence="5">
    <location>
        <begin position="314"/>
        <end position="336"/>
    </location>
</feature>
<dbReference type="Proteomes" id="UP000245697">
    <property type="component" value="Unassembled WGS sequence"/>
</dbReference>
<feature type="transmembrane region" description="Helical" evidence="5">
    <location>
        <begin position="183"/>
        <end position="204"/>
    </location>
</feature>
<accession>A0A316F4S7</accession>
<keyword evidence="2 5" id="KW-0812">Transmembrane</keyword>
<comment type="similarity">
    <text evidence="5">Belongs to the ABC-2 integral membrane protein family.</text>
</comment>
<protein>
    <recommendedName>
        <fullName evidence="5">Transport permease protein</fullName>
    </recommendedName>
</protein>
<evidence type="ECO:0000313" key="8">
    <source>
        <dbReference type="Proteomes" id="UP000245697"/>
    </source>
</evidence>
<keyword evidence="5" id="KW-1003">Cell membrane</keyword>
<feature type="transmembrane region" description="Helical" evidence="5">
    <location>
        <begin position="114"/>
        <end position="139"/>
    </location>
</feature>
<dbReference type="PANTHER" id="PTHR43229">
    <property type="entry name" value="NODULATION PROTEIN J"/>
    <property type="match status" value="1"/>
</dbReference>
<dbReference type="InterPro" id="IPR013525">
    <property type="entry name" value="ABC2_TM"/>
</dbReference>
<keyword evidence="4 5" id="KW-0472">Membrane</keyword>
<dbReference type="PROSITE" id="PS51012">
    <property type="entry name" value="ABC_TM2"/>
    <property type="match status" value="2"/>
</dbReference>
<dbReference type="GO" id="GO:0005886">
    <property type="term" value="C:plasma membrane"/>
    <property type="evidence" value="ECO:0007669"/>
    <property type="project" value="UniProtKB-SubCell"/>
</dbReference>
<feature type="transmembrane region" description="Helical" evidence="5">
    <location>
        <begin position="428"/>
        <end position="453"/>
    </location>
</feature>
<dbReference type="InterPro" id="IPR047817">
    <property type="entry name" value="ABC2_TM_bact-type"/>
</dbReference>
<dbReference type="EMBL" id="QGGR01000021">
    <property type="protein sequence ID" value="PWK39868.1"/>
    <property type="molecule type" value="Genomic_DNA"/>
</dbReference>
<feature type="transmembrane region" description="Helical" evidence="5">
    <location>
        <begin position="519"/>
        <end position="538"/>
    </location>
</feature>
<evidence type="ECO:0000256" key="3">
    <source>
        <dbReference type="ARBA" id="ARBA00022989"/>
    </source>
</evidence>
<evidence type="ECO:0000256" key="5">
    <source>
        <dbReference type="RuleBase" id="RU361157"/>
    </source>
</evidence>
<keyword evidence="5" id="KW-0813">Transport</keyword>
<reference evidence="7 8" key="1">
    <citation type="submission" date="2018-05" db="EMBL/GenBank/DDBJ databases">
        <title>Genomic Encyclopedia of Archaeal and Bacterial Type Strains, Phase II (KMG-II): from individual species to whole genera.</title>
        <authorList>
            <person name="Goeker M."/>
        </authorList>
    </citation>
    <scope>NUCLEOTIDE SEQUENCE [LARGE SCALE GENOMIC DNA]</scope>
    <source>
        <strain evidence="7 8">DSM 45184</strain>
    </source>
</reference>
<keyword evidence="8" id="KW-1185">Reference proteome</keyword>
<dbReference type="InterPro" id="IPR051784">
    <property type="entry name" value="Nod_factor_ABC_transporter"/>
</dbReference>
<feature type="transmembrane region" description="Helical" evidence="5">
    <location>
        <begin position="238"/>
        <end position="259"/>
    </location>
</feature>
<dbReference type="GO" id="GO:0140359">
    <property type="term" value="F:ABC-type transporter activity"/>
    <property type="evidence" value="ECO:0007669"/>
    <property type="project" value="InterPro"/>
</dbReference>
<dbReference type="OrthoDB" id="9786643at2"/>
<feature type="domain" description="ABC transmembrane type-2" evidence="6">
    <location>
        <begin position="315"/>
        <end position="543"/>
    </location>
</feature>
<proteinExistence type="inferred from homology"/>
<feature type="transmembrane region" description="Helical" evidence="5">
    <location>
        <begin position="397"/>
        <end position="421"/>
    </location>
</feature>
<comment type="caution">
    <text evidence="7">The sequence shown here is derived from an EMBL/GenBank/DDBJ whole genome shotgun (WGS) entry which is preliminary data.</text>
</comment>
<feature type="transmembrane region" description="Helical" evidence="5">
    <location>
        <begin position="459"/>
        <end position="480"/>
    </location>
</feature>
<gene>
    <name evidence="7" type="ORF">BC793_121135</name>
</gene>
<feature type="transmembrane region" description="Helical" evidence="5">
    <location>
        <begin position="348"/>
        <end position="366"/>
    </location>
</feature>
<organism evidence="7 8">
    <name type="scientific">Actinoplanes xinjiangensis</name>
    <dbReference type="NCBI Taxonomy" id="512350"/>
    <lineage>
        <taxon>Bacteria</taxon>
        <taxon>Bacillati</taxon>
        <taxon>Actinomycetota</taxon>
        <taxon>Actinomycetes</taxon>
        <taxon>Micromonosporales</taxon>
        <taxon>Micromonosporaceae</taxon>
        <taxon>Actinoplanes</taxon>
    </lineage>
</organism>
<evidence type="ECO:0000259" key="6">
    <source>
        <dbReference type="PROSITE" id="PS51012"/>
    </source>
</evidence>
<feature type="transmembrane region" description="Helical" evidence="5">
    <location>
        <begin position="151"/>
        <end position="171"/>
    </location>
</feature>
<sequence>MTVDEHTITPPAWTRSRHWSALSGHAIAAFLRNPMAAFFTLVFPLTFLVIVAALVGDQRTETGAPVAQMLIAPFAVFGVAQASFTMLAVDTAALRESGVLMRLRGTPVSASTVIAARITAAAVASLAAVLLLTAAGTAFYGVDIVWHKVPALVATLILGIACLAALGLALTSLTRTVLGAQTLAQGILIPLAFISEVFIVGARLPDPLAVTGSLLPLKHFARAAAETFQPGPGAGFSFGHLAVLAVWTVVGTVVAVRWFGWSPRGTTGPPSSTGTIAPAPVATLSEPRLTGPVSGLALLAGQVHYALLGLRRDLLSVFFTVVFPAVLLVLFPSVFGDTSVHGVPVGRYLLAGMITYAVAVAGWVNLPESMAGARAAGILKRLRGTPLPYAYHVAGRVLSALITAVASTLLLSVLAAAMFGVRLRPPSVLMLAVAVVAGGCCFAALGLALVAVLPLARSVVAVTLGTLLPLCFVSEVFVAGQATMPSWLAAIADVFPLRHLLTVVLAATEPDTAALATVWPHLGVIAAWTVAAAAVVLVRAQRPTS</sequence>
<feature type="transmembrane region" description="Helical" evidence="5">
    <location>
        <begin position="67"/>
        <end position="93"/>
    </location>
</feature>
<dbReference type="AlphaFoldDB" id="A0A316F4S7"/>
<feature type="domain" description="ABC transmembrane type-2" evidence="6">
    <location>
        <begin position="35"/>
        <end position="262"/>
    </location>
</feature>
<evidence type="ECO:0000313" key="7">
    <source>
        <dbReference type="EMBL" id="PWK39868.1"/>
    </source>
</evidence>
<keyword evidence="3 5" id="KW-1133">Transmembrane helix</keyword>
<name>A0A316F4S7_9ACTN</name>
<evidence type="ECO:0000256" key="2">
    <source>
        <dbReference type="ARBA" id="ARBA00022692"/>
    </source>
</evidence>
<feature type="transmembrane region" description="Helical" evidence="5">
    <location>
        <begin position="35"/>
        <end position="55"/>
    </location>
</feature>
<comment type="caution">
    <text evidence="5">Lacks conserved residue(s) required for the propagation of feature annotation.</text>
</comment>
<dbReference type="Pfam" id="PF01061">
    <property type="entry name" value="ABC2_membrane"/>
    <property type="match status" value="2"/>
</dbReference>
<dbReference type="RefSeq" id="WP_158319463.1">
    <property type="nucleotide sequence ID" value="NZ_BONA01000076.1"/>
</dbReference>
<evidence type="ECO:0000256" key="1">
    <source>
        <dbReference type="ARBA" id="ARBA00004141"/>
    </source>
</evidence>
<evidence type="ECO:0000256" key="4">
    <source>
        <dbReference type="ARBA" id="ARBA00023136"/>
    </source>
</evidence>
<dbReference type="PANTHER" id="PTHR43229:SF2">
    <property type="entry name" value="NODULATION PROTEIN J"/>
    <property type="match status" value="1"/>
</dbReference>
<comment type="subcellular location">
    <subcellularLocation>
        <location evidence="5">Cell membrane</location>
        <topology evidence="5">Multi-pass membrane protein</topology>
    </subcellularLocation>
    <subcellularLocation>
        <location evidence="1">Membrane</location>
        <topology evidence="1">Multi-pass membrane protein</topology>
    </subcellularLocation>
</comment>